<name>A0A6J4KTI9_9CYAN</name>
<gene>
    <name evidence="2" type="ORF">AVDCRST_MAG84-948</name>
</gene>
<dbReference type="AlphaFoldDB" id="A0A6J4KTI9"/>
<dbReference type="InterPro" id="IPR018739">
    <property type="entry name" value="DUF2281"/>
</dbReference>
<dbReference type="Pfam" id="PF10047">
    <property type="entry name" value="DUF2281"/>
    <property type="match status" value="1"/>
</dbReference>
<feature type="domain" description="DUF2281" evidence="1">
    <location>
        <begin position="100"/>
        <end position="134"/>
    </location>
</feature>
<sequence>MSKFQLLDAVNLTEAVALADGEIAPPETAGAIVEVFKNGEAYLVELFGGWVKAEVGGDFVPATQDEPGAFMETIGVETVYPHQLQLLKSASELMGVRERLLSVFNNLSDELVAEVCDFAEFLQEKQQKVREAKLSRRESH</sequence>
<protein>
    <recommendedName>
        <fullName evidence="1">DUF2281 domain-containing protein</fullName>
    </recommendedName>
</protein>
<accession>A0A6J4KTI9</accession>
<organism evidence="2">
    <name type="scientific">uncultured Microcoleus sp</name>
    <dbReference type="NCBI Taxonomy" id="259945"/>
    <lineage>
        <taxon>Bacteria</taxon>
        <taxon>Bacillati</taxon>
        <taxon>Cyanobacteriota</taxon>
        <taxon>Cyanophyceae</taxon>
        <taxon>Oscillatoriophycideae</taxon>
        <taxon>Oscillatoriales</taxon>
        <taxon>Microcoleaceae</taxon>
        <taxon>Microcoleus</taxon>
        <taxon>environmental samples</taxon>
    </lineage>
</organism>
<proteinExistence type="predicted"/>
<dbReference type="EMBL" id="CADCTZ010000139">
    <property type="protein sequence ID" value="CAA9313552.1"/>
    <property type="molecule type" value="Genomic_DNA"/>
</dbReference>
<evidence type="ECO:0000259" key="1">
    <source>
        <dbReference type="Pfam" id="PF10047"/>
    </source>
</evidence>
<evidence type="ECO:0000313" key="2">
    <source>
        <dbReference type="EMBL" id="CAA9313552.1"/>
    </source>
</evidence>
<reference evidence="2" key="1">
    <citation type="submission" date="2020-02" db="EMBL/GenBank/DDBJ databases">
        <authorList>
            <person name="Meier V. D."/>
        </authorList>
    </citation>
    <scope>NUCLEOTIDE SEQUENCE</scope>
    <source>
        <strain evidence="2">AVDCRST_MAG84</strain>
    </source>
</reference>